<keyword evidence="1" id="KW-0812">Transmembrane</keyword>
<proteinExistence type="predicted"/>
<gene>
    <name evidence="2" type="ORF">SDC9_204253</name>
</gene>
<organism evidence="2">
    <name type="scientific">bioreactor metagenome</name>
    <dbReference type="NCBI Taxonomy" id="1076179"/>
    <lineage>
        <taxon>unclassified sequences</taxon>
        <taxon>metagenomes</taxon>
        <taxon>ecological metagenomes</taxon>
    </lineage>
</organism>
<name>A0A645JAM6_9ZZZZ</name>
<reference evidence="2" key="1">
    <citation type="submission" date="2019-08" db="EMBL/GenBank/DDBJ databases">
        <authorList>
            <person name="Kucharzyk K."/>
            <person name="Murdoch R.W."/>
            <person name="Higgins S."/>
            <person name="Loffler F."/>
        </authorList>
    </citation>
    <scope>NUCLEOTIDE SEQUENCE</scope>
</reference>
<protein>
    <submittedName>
        <fullName evidence="2">Uncharacterized protein</fullName>
    </submittedName>
</protein>
<sequence>MTNSNVYILTPFAHGIKKTETAGVGTVSPLIITSDSAFVKDKESTSAEKETGNEEGPFYVGALTSNKDTGSKFIWYSSPFILTNAYSNLEFFMSSVSLLCEKTSSISILSKRLSSEYLLLTEGQYTLWSVVFTLVIPLAVIVIGLSIWLRRRKK</sequence>
<feature type="transmembrane region" description="Helical" evidence="1">
    <location>
        <begin position="125"/>
        <end position="149"/>
    </location>
</feature>
<comment type="caution">
    <text evidence="2">The sequence shown here is derived from an EMBL/GenBank/DDBJ whole genome shotgun (WGS) entry which is preliminary data.</text>
</comment>
<evidence type="ECO:0000313" key="2">
    <source>
        <dbReference type="EMBL" id="MPN56563.1"/>
    </source>
</evidence>
<accession>A0A645JAM6</accession>
<dbReference type="AlphaFoldDB" id="A0A645JAM6"/>
<keyword evidence="1" id="KW-1133">Transmembrane helix</keyword>
<keyword evidence="1" id="KW-0472">Membrane</keyword>
<dbReference type="EMBL" id="VSSQ01127040">
    <property type="protein sequence ID" value="MPN56563.1"/>
    <property type="molecule type" value="Genomic_DNA"/>
</dbReference>
<evidence type="ECO:0000256" key="1">
    <source>
        <dbReference type="SAM" id="Phobius"/>
    </source>
</evidence>